<proteinExistence type="predicted"/>
<dbReference type="EMBL" id="FMHG01000001">
    <property type="protein sequence ID" value="SCJ59060.1"/>
    <property type="molecule type" value="Genomic_DNA"/>
</dbReference>
<sequence>MRYLATGLNMLDQIITPAGQALPPKLGGVPLYGYCGMRVFTDDVLYLARVGNDFFDIYDPWFSQNGVPRQGLRFVSDKTPYCAIQYRADETVQDTWFFTRDWADSDFWRPQPEDYRRHIGPDTRGVCLCGPPQPSPSWAELFSLREKYHFQIMWEPNGSHTFAADRAATVELCQKVDMASFNLVEGCRIFGLAGEAELLDFLKRLGPELVLLRVGSRGMYTIAGGRAYLLPSAPLPPGTAVVDTTGCGNASTAACCYAWCEKNDPVMTGIMGNVASSYNLRQYGPWPQFGPALTAEATDMADQLYQKYRCLL</sequence>
<keyword evidence="2" id="KW-0808">Transferase</keyword>
<gene>
    <name evidence="2" type="ORF">SAMEA3545359_00946</name>
</gene>
<dbReference type="InterPro" id="IPR029056">
    <property type="entry name" value="Ribokinase-like"/>
</dbReference>
<protein>
    <submittedName>
        <fullName evidence="2">PfkB family carbohydrate kinase</fullName>
    </submittedName>
</protein>
<name>A0A1C6HNT3_9FIRM</name>
<dbReference type="PANTHER" id="PTHR47098">
    <property type="entry name" value="PROTEIN MAK32"/>
    <property type="match status" value="1"/>
</dbReference>
<keyword evidence="2" id="KW-0418">Kinase</keyword>
<dbReference type="PANTHER" id="PTHR47098:SF2">
    <property type="entry name" value="PROTEIN MAK32"/>
    <property type="match status" value="1"/>
</dbReference>
<reference evidence="2" key="1">
    <citation type="submission" date="2015-09" db="EMBL/GenBank/DDBJ databases">
        <authorList>
            <consortium name="Pathogen Informatics"/>
        </authorList>
    </citation>
    <scope>NUCLEOTIDE SEQUENCE</scope>
    <source>
        <strain evidence="2">2789STDY5834896</strain>
    </source>
</reference>
<dbReference type="AlphaFoldDB" id="A0A1C6HNT3"/>
<evidence type="ECO:0000313" key="2">
    <source>
        <dbReference type="EMBL" id="SCJ59060.1"/>
    </source>
</evidence>
<dbReference type="Gene3D" id="3.40.1190.20">
    <property type="match status" value="1"/>
</dbReference>
<dbReference type="GO" id="GO:0016301">
    <property type="term" value="F:kinase activity"/>
    <property type="evidence" value="ECO:0007669"/>
    <property type="project" value="UniProtKB-KW"/>
</dbReference>
<dbReference type="InterPro" id="IPR011611">
    <property type="entry name" value="PfkB_dom"/>
</dbReference>
<accession>A0A1C6HNT3</accession>
<feature type="domain" description="Carbohydrate kinase PfkB" evidence="1">
    <location>
        <begin position="41"/>
        <end position="284"/>
    </location>
</feature>
<evidence type="ECO:0000259" key="1">
    <source>
        <dbReference type="Pfam" id="PF00294"/>
    </source>
</evidence>
<dbReference type="SUPFAM" id="SSF53613">
    <property type="entry name" value="Ribokinase-like"/>
    <property type="match status" value="1"/>
</dbReference>
<dbReference type="Pfam" id="PF00294">
    <property type="entry name" value="PfkB"/>
    <property type="match status" value="1"/>
</dbReference>
<organism evidence="2">
    <name type="scientific">uncultured Anaerotruncus sp</name>
    <dbReference type="NCBI Taxonomy" id="905011"/>
    <lineage>
        <taxon>Bacteria</taxon>
        <taxon>Bacillati</taxon>
        <taxon>Bacillota</taxon>
        <taxon>Clostridia</taxon>
        <taxon>Eubacteriales</taxon>
        <taxon>Oscillospiraceae</taxon>
        <taxon>Anaerotruncus</taxon>
        <taxon>environmental samples</taxon>
    </lineage>
</organism>